<dbReference type="SUPFAM" id="SSF54593">
    <property type="entry name" value="Glyoxalase/Bleomycin resistance protein/Dihydroxybiphenyl dioxygenase"/>
    <property type="match status" value="1"/>
</dbReference>
<dbReference type="Pfam" id="PF00903">
    <property type="entry name" value="Glyoxalase"/>
    <property type="match status" value="1"/>
</dbReference>
<dbReference type="Gene3D" id="3.30.720.110">
    <property type="match status" value="1"/>
</dbReference>
<gene>
    <name evidence="2" type="ORF">HNQ65_000291</name>
</gene>
<sequence length="152" mass="16441">MSQPNEPTVSFSLTCKSAADALDFYARAFGAVELFRLSPAPGVVPHAEFMIGNTHIYISDEAPSANAHAIPAGGMAPCGFTIQVEDCDKAFERALAAGGSPLSPSRNQFWGSRTAMIRDPFGYRWSFSQHLEDVPPDELLKRAQAFMSEGSK</sequence>
<dbReference type="CDD" id="cd07246">
    <property type="entry name" value="VOC_like"/>
    <property type="match status" value="1"/>
</dbReference>
<dbReference type="InterPro" id="IPR004360">
    <property type="entry name" value="Glyas_Fos-R_dOase_dom"/>
</dbReference>
<keyword evidence="3" id="KW-1185">Reference proteome</keyword>
<feature type="domain" description="VOC" evidence="1">
    <location>
        <begin position="7"/>
        <end position="130"/>
    </location>
</feature>
<dbReference type="PANTHER" id="PTHR34109:SF1">
    <property type="entry name" value="VOC DOMAIN-CONTAINING PROTEIN"/>
    <property type="match status" value="1"/>
</dbReference>
<dbReference type="PANTHER" id="PTHR34109">
    <property type="entry name" value="BNAUNNG04460D PROTEIN-RELATED"/>
    <property type="match status" value="1"/>
</dbReference>
<dbReference type="InterPro" id="IPR037523">
    <property type="entry name" value="VOC_core"/>
</dbReference>
<dbReference type="Gene3D" id="3.30.720.120">
    <property type="match status" value="1"/>
</dbReference>
<comment type="caution">
    <text evidence="2">The sequence shown here is derived from an EMBL/GenBank/DDBJ whole genome shotgun (WGS) entry which is preliminary data.</text>
</comment>
<dbReference type="EMBL" id="JACHIG010000001">
    <property type="protein sequence ID" value="MBB5030737.1"/>
    <property type="molecule type" value="Genomic_DNA"/>
</dbReference>
<organism evidence="2 3">
    <name type="scientific">Prosthecobacter vanneervenii</name>
    <dbReference type="NCBI Taxonomy" id="48466"/>
    <lineage>
        <taxon>Bacteria</taxon>
        <taxon>Pseudomonadati</taxon>
        <taxon>Verrucomicrobiota</taxon>
        <taxon>Verrucomicrobiia</taxon>
        <taxon>Verrucomicrobiales</taxon>
        <taxon>Verrucomicrobiaceae</taxon>
        <taxon>Prosthecobacter</taxon>
    </lineage>
</organism>
<dbReference type="AlphaFoldDB" id="A0A7W8DI83"/>
<name>A0A7W8DI83_9BACT</name>
<protein>
    <submittedName>
        <fullName evidence="2">PhnB protein</fullName>
    </submittedName>
</protein>
<evidence type="ECO:0000313" key="2">
    <source>
        <dbReference type="EMBL" id="MBB5030737.1"/>
    </source>
</evidence>
<accession>A0A7W8DI83</accession>
<evidence type="ECO:0000259" key="1">
    <source>
        <dbReference type="PROSITE" id="PS51819"/>
    </source>
</evidence>
<dbReference type="RefSeq" id="WP_184337655.1">
    <property type="nucleotide sequence ID" value="NZ_JACHIG010000001.1"/>
</dbReference>
<dbReference type="Proteomes" id="UP000590740">
    <property type="component" value="Unassembled WGS sequence"/>
</dbReference>
<reference evidence="2 3" key="1">
    <citation type="submission" date="2020-08" db="EMBL/GenBank/DDBJ databases">
        <title>Genomic Encyclopedia of Type Strains, Phase IV (KMG-IV): sequencing the most valuable type-strain genomes for metagenomic binning, comparative biology and taxonomic classification.</title>
        <authorList>
            <person name="Goeker M."/>
        </authorList>
    </citation>
    <scope>NUCLEOTIDE SEQUENCE [LARGE SCALE GENOMIC DNA]</scope>
    <source>
        <strain evidence="2 3">DSM 12252</strain>
    </source>
</reference>
<dbReference type="PROSITE" id="PS51819">
    <property type="entry name" value="VOC"/>
    <property type="match status" value="1"/>
</dbReference>
<evidence type="ECO:0000313" key="3">
    <source>
        <dbReference type="Proteomes" id="UP000590740"/>
    </source>
</evidence>
<proteinExistence type="predicted"/>
<dbReference type="InterPro" id="IPR029068">
    <property type="entry name" value="Glyas_Bleomycin-R_OHBP_Dase"/>
</dbReference>